<keyword evidence="2" id="KW-1185">Reference proteome</keyword>
<evidence type="ECO:0000313" key="2">
    <source>
        <dbReference type="Proteomes" id="UP001162162"/>
    </source>
</evidence>
<dbReference type="EMBL" id="JAPWTK010001350">
    <property type="protein sequence ID" value="KAJ8932857.1"/>
    <property type="molecule type" value="Genomic_DNA"/>
</dbReference>
<dbReference type="Proteomes" id="UP001162162">
    <property type="component" value="Unassembled WGS sequence"/>
</dbReference>
<dbReference type="AlphaFoldDB" id="A0AAV8X2S3"/>
<gene>
    <name evidence="1" type="ORF">NQ318_017802</name>
</gene>
<reference evidence="1" key="1">
    <citation type="journal article" date="2023" name="Insect Mol. Biol.">
        <title>Genome sequencing provides insights into the evolution of gene families encoding plant cell wall-degrading enzymes in longhorned beetles.</title>
        <authorList>
            <person name="Shin N.R."/>
            <person name="Okamura Y."/>
            <person name="Kirsch R."/>
            <person name="Pauchet Y."/>
        </authorList>
    </citation>
    <scope>NUCLEOTIDE SEQUENCE</scope>
    <source>
        <strain evidence="1">AMC_N1</strain>
    </source>
</reference>
<comment type="caution">
    <text evidence="1">The sequence shown here is derived from an EMBL/GenBank/DDBJ whole genome shotgun (WGS) entry which is preliminary data.</text>
</comment>
<proteinExistence type="predicted"/>
<evidence type="ECO:0000313" key="1">
    <source>
        <dbReference type="EMBL" id="KAJ8932857.1"/>
    </source>
</evidence>
<sequence>MQSIASTSLKIKKIDAWDEIAEKRNDVNNVNLKMTSLLGSFRAQKSKGKKSIGTGKAWRQEIYVSNWFAFKRILQSFNKRTTNFGNHGRN</sequence>
<name>A0AAV8X2S3_9CUCU</name>
<accession>A0AAV8X2S3</accession>
<organism evidence="1 2">
    <name type="scientific">Aromia moschata</name>
    <dbReference type="NCBI Taxonomy" id="1265417"/>
    <lineage>
        <taxon>Eukaryota</taxon>
        <taxon>Metazoa</taxon>
        <taxon>Ecdysozoa</taxon>
        <taxon>Arthropoda</taxon>
        <taxon>Hexapoda</taxon>
        <taxon>Insecta</taxon>
        <taxon>Pterygota</taxon>
        <taxon>Neoptera</taxon>
        <taxon>Endopterygota</taxon>
        <taxon>Coleoptera</taxon>
        <taxon>Polyphaga</taxon>
        <taxon>Cucujiformia</taxon>
        <taxon>Chrysomeloidea</taxon>
        <taxon>Cerambycidae</taxon>
        <taxon>Cerambycinae</taxon>
        <taxon>Callichromatini</taxon>
        <taxon>Aromia</taxon>
    </lineage>
</organism>
<protein>
    <submittedName>
        <fullName evidence="1">Uncharacterized protein</fullName>
    </submittedName>
</protein>